<dbReference type="EMBL" id="LC597889">
    <property type="protein sequence ID" value="BCP45669.1"/>
    <property type="molecule type" value="Genomic_RNA"/>
</dbReference>
<evidence type="ECO:0000313" key="1">
    <source>
        <dbReference type="EMBL" id="BCP45669.1"/>
    </source>
</evidence>
<organism evidence="1">
    <name type="scientific">Osugoroshi virus</name>
    <dbReference type="NCBI Taxonomy" id="2202814"/>
    <lineage>
        <taxon>Viruses</taxon>
        <taxon>Riboviria</taxon>
        <taxon>Orthornavirae</taxon>
        <taxon>Pisuviricota</taxon>
        <taxon>Duplopiviricetes</taxon>
        <taxon>Durnavirales</taxon>
        <taxon>Partitiviridae</taxon>
    </lineage>
</organism>
<accession>A0A7R7T204</accession>
<protein>
    <submittedName>
        <fullName evidence="1">Uncharacterized protein</fullName>
    </submittedName>
</protein>
<name>A0A7R7T204_9VIRU</name>
<sequence>MADLNSDLLQLINQLSPYSTSPDIDVFEAVRTPPAIPTEHVLPIFVHFADSLEQTQSDIYMLFGIYNVINDPALKPRILRYLYHLHYHYSKLLKSAGKLKDLHLKRLLLRHEEAYPKAKFFYHEDMLQSAIKYGVTIDEFSQIFEPSIVAQYIELRKQRGLDIVIDLTPTEIVVPDEVIPTITEVELPAIEDPVSCPEQHVEMMQQFHEPQLLTEEATEQWFEQNAEAVNDYNECMYVVNPNGDQNIVVQQQSGLLVLKTDCQIYVIAPHDHRFNDFSPLPECAIMGSVIVYVARTARSTSVFSIT</sequence>
<proteinExistence type="predicted"/>
<reference evidence="1" key="1">
    <citation type="submission" date="2020-12" db="EMBL/GenBank/DDBJ databases">
        <title>Osugoroshi viruses, novel members of Partitiviridae, are late male-killing virus in Homona magnanima.</title>
        <authorList>
            <person name="Fujita R."/>
            <person name="Inoue M."/>
            <person name="Takamatu T."/>
            <person name="Arai H."/>
            <person name="Nishino M."/>
            <person name="Abe N."/>
            <person name="Nakai M."/>
            <person name="Urayama S."/>
            <person name="Chiba Y."/>
            <person name="Kunimi Y."/>
        </authorList>
    </citation>
    <scope>NUCLEOTIDE SEQUENCE</scope>
</reference>